<comment type="caution">
    <text evidence="1">The sequence shown here is derived from an EMBL/GenBank/DDBJ whole genome shotgun (WGS) entry which is preliminary data.</text>
</comment>
<dbReference type="EMBL" id="JAYWIO010000001">
    <property type="protein sequence ID" value="KAK7287239.1"/>
    <property type="molecule type" value="Genomic_DNA"/>
</dbReference>
<dbReference type="Proteomes" id="UP001372338">
    <property type="component" value="Unassembled WGS sequence"/>
</dbReference>
<name>A0AAN9P7F2_CROPI</name>
<sequence length="134" mass="14779">MVFRCEVMIMLDQNLEAATKFSVSLLQTLVVEEPNGIPELHDLDDVALAKATLVLGMTPRCVGPTNTIVLQFLIENVVKNYLEAATEFSISLLQTLVVEESKVIPELHNLIDALVKILEPCQSSHVDQPQILGL</sequence>
<protein>
    <submittedName>
        <fullName evidence="1">Uncharacterized protein</fullName>
    </submittedName>
</protein>
<organism evidence="1 2">
    <name type="scientific">Crotalaria pallida</name>
    <name type="common">Smooth rattlebox</name>
    <name type="synonym">Crotalaria striata</name>
    <dbReference type="NCBI Taxonomy" id="3830"/>
    <lineage>
        <taxon>Eukaryota</taxon>
        <taxon>Viridiplantae</taxon>
        <taxon>Streptophyta</taxon>
        <taxon>Embryophyta</taxon>
        <taxon>Tracheophyta</taxon>
        <taxon>Spermatophyta</taxon>
        <taxon>Magnoliopsida</taxon>
        <taxon>eudicotyledons</taxon>
        <taxon>Gunneridae</taxon>
        <taxon>Pentapetalae</taxon>
        <taxon>rosids</taxon>
        <taxon>fabids</taxon>
        <taxon>Fabales</taxon>
        <taxon>Fabaceae</taxon>
        <taxon>Papilionoideae</taxon>
        <taxon>50 kb inversion clade</taxon>
        <taxon>genistoids sensu lato</taxon>
        <taxon>core genistoids</taxon>
        <taxon>Crotalarieae</taxon>
        <taxon>Crotalaria</taxon>
    </lineage>
</organism>
<proteinExistence type="predicted"/>
<dbReference type="AlphaFoldDB" id="A0AAN9P7F2"/>
<evidence type="ECO:0000313" key="2">
    <source>
        <dbReference type="Proteomes" id="UP001372338"/>
    </source>
</evidence>
<accession>A0AAN9P7F2</accession>
<keyword evidence="2" id="KW-1185">Reference proteome</keyword>
<evidence type="ECO:0000313" key="1">
    <source>
        <dbReference type="EMBL" id="KAK7287239.1"/>
    </source>
</evidence>
<gene>
    <name evidence="1" type="ORF">RIF29_00396</name>
</gene>
<reference evidence="1 2" key="1">
    <citation type="submission" date="2024-01" db="EMBL/GenBank/DDBJ databases">
        <title>The genomes of 5 underutilized Papilionoideae crops provide insights into root nodulation and disease resistanc.</title>
        <authorList>
            <person name="Yuan L."/>
        </authorList>
    </citation>
    <scope>NUCLEOTIDE SEQUENCE [LARGE SCALE GENOMIC DNA]</scope>
    <source>
        <strain evidence="1">ZHUSHIDOU_FW_LH</strain>
        <tissue evidence="1">Leaf</tissue>
    </source>
</reference>